<protein>
    <submittedName>
        <fullName evidence="1">Uncharacterized protein</fullName>
    </submittedName>
</protein>
<name>A0A9Q4SZP3_9ENTR</name>
<gene>
    <name evidence="1" type="ORF">EHJ13_02080</name>
</gene>
<proteinExistence type="predicted"/>
<dbReference type="RefSeq" id="WP_038862674.1">
    <property type="nucleotide sequence ID" value="NZ_CP101595.1"/>
</dbReference>
<evidence type="ECO:0000313" key="1">
    <source>
        <dbReference type="EMBL" id="NCH86252.1"/>
    </source>
</evidence>
<accession>A0A9Q4SZP3</accession>
<sequence>MNDVMLFGDGWSGELFKVETNIKFFEHIPHDQEARSVMFFITTYITDNGIAYLIGTSDLEPLQEDIEMAISNFAPAPTDFPPY</sequence>
<evidence type="ECO:0000313" key="2">
    <source>
        <dbReference type="Proteomes" id="UP000778262"/>
    </source>
</evidence>
<organism evidence="1 2">
    <name type="scientific">Cronobacter dublinensis</name>
    <dbReference type="NCBI Taxonomy" id="413497"/>
    <lineage>
        <taxon>Bacteria</taxon>
        <taxon>Pseudomonadati</taxon>
        <taxon>Pseudomonadota</taxon>
        <taxon>Gammaproteobacteria</taxon>
        <taxon>Enterobacterales</taxon>
        <taxon>Enterobacteriaceae</taxon>
        <taxon>Cronobacter</taxon>
    </lineage>
</organism>
<dbReference type="EMBL" id="RPBY01000001">
    <property type="protein sequence ID" value="NCH86252.1"/>
    <property type="molecule type" value="Genomic_DNA"/>
</dbReference>
<dbReference type="AlphaFoldDB" id="A0A9Q4SZP3"/>
<dbReference type="GeneID" id="92212926"/>
<comment type="caution">
    <text evidence="1">The sequence shown here is derived from an EMBL/GenBank/DDBJ whole genome shotgun (WGS) entry which is preliminary data.</text>
</comment>
<dbReference type="Proteomes" id="UP000778262">
    <property type="component" value="Unassembled WGS sequence"/>
</dbReference>
<reference evidence="1" key="1">
    <citation type="submission" date="2018-11" db="EMBL/GenBank/DDBJ databases">
        <title>Genomics analysis of Putative Virulence Factors on Adhesion and Cytotoxicity for Cronobacter spp.</title>
        <authorList>
            <person name="Cui J."/>
        </authorList>
    </citation>
    <scope>NUCLEOTIDE SEQUENCE</scope>
    <source>
        <strain evidence="1">SD69</strain>
    </source>
</reference>